<dbReference type="InterPro" id="IPR050204">
    <property type="entry name" value="AraC_XylS_family_regulators"/>
</dbReference>
<dbReference type="PANTHER" id="PTHR46796:SF13">
    <property type="entry name" value="HTH-TYPE TRANSCRIPTIONAL ACTIVATOR RHAS"/>
    <property type="match status" value="1"/>
</dbReference>
<dbReference type="EMBL" id="CP157199">
    <property type="protein sequence ID" value="XBG59904.1"/>
    <property type="molecule type" value="Genomic_DNA"/>
</dbReference>
<keyword evidence="1" id="KW-0805">Transcription regulation</keyword>
<dbReference type="Pfam" id="PF12833">
    <property type="entry name" value="HTH_18"/>
    <property type="match status" value="1"/>
</dbReference>
<dbReference type="SUPFAM" id="SSF46689">
    <property type="entry name" value="Homeodomain-like"/>
    <property type="match status" value="1"/>
</dbReference>
<dbReference type="PROSITE" id="PS01124">
    <property type="entry name" value="HTH_ARAC_FAMILY_2"/>
    <property type="match status" value="1"/>
</dbReference>
<protein>
    <submittedName>
        <fullName evidence="5">Helix-turn-helix domain-containing protein</fullName>
    </submittedName>
</protein>
<dbReference type="Pfam" id="PF20240">
    <property type="entry name" value="DUF6597"/>
    <property type="match status" value="1"/>
</dbReference>
<dbReference type="InterPro" id="IPR020449">
    <property type="entry name" value="Tscrpt_reg_AraC-type_HTH"/>
</dbReference>
<dbReference type="InterPro" id="IPR018060">
    <property type="entry name" value="HTH_AraC"/>
</dbReference>
<name>A0AAU7BP28_9FLAO</name>
<dbReference type="InterPro" id="IPR009057">
    <property type="entry name" value="Homeodomain-like_sf"/>
</dbReference>
<evidence type="ECO:0000259" key="4">
    <source>
        <dbReference type="PROSITE" id="PS01124"/>
    </source>
</evidence>
<proteinExistence type="predicted"/>
<dbReference type="PRINTS" id="PR00032">
    <property type="entry name" value="HTHARAC"/>
</dbReference>
<dbReference type="InterPro" id="IPR046532">
    <property type="entry name" value="DUF6597"/>
</dbReference>
<evidence type="ECO:0000256" key="1">
    <source>
        <dbReference type="ARBA" id="ARBA00023015"/>
    </source>
</evidence>
<evidence type="ECO:0000313" key="5">
    <source>
        <dbReference type="EMBL" id="XBG59904.1"/>
    </source>
</evidence>
<feature type="domain" description="HTH araC/xylS-type" evidence="4">
    <location>
        <begin position="156"/>
        <end position="257"/>
    </location>
</feature>
<keyword evidence="3" id="KW-0804">Transcription</keyword>
<organism evidence="5">
    <name type="scientific">Pontimicrobium sp. SW4</name>
    <dbReference type="NCBI Taxonomy" id="3153519"/>
    <lineage>
        <taxon>Bacteria</taxon>
        <taxon>Pseudomonadati</taxon>
        <taxon>Bacteroidota</taxon>
        <taxon>Flavobacteriia</taxon>
        <taxon>Flavobacteriales</taxon>
        <taxon>Flavobacteriaceae</taxon>
        <taxon>Pontimicrobium</taxon>
    </lineage>
</organism>
<dbReference type="RefSeq" id="WP_347921865.1">
    <property type="nucleotide sequence ID" value="NZ_CP157199.1"/>
</dbReference>
<dbReference type="SMART" id="SM00342">
    <property type="entry name" value="HTH_ARAC"/>
    <property type="match status" value="1"/>
</dbReference>
<keyword evidence="2" id="KW-0238">DNA-binding</keyword>
<dbReference type="Gene3D" id="1.10.10.60">
    <property type="entry name" value="Homeodomain-like"/>
    <property type="match status" value="1"/>
</dbReference>
<sequence>MIKQISKNKSLHPFVKEIMFLENYEESTEKSYPFYANGFPGIVYSKSNNPFYLNPGNKELSEFYLYGQTIAPISLDIKGAFQLIDIRLYPFAVKILLGVDPKILNDDCFDLKLIKNVDTNVTLAKLNQTSSKDETIGILANYFEELLKNASSNPDYRVKLATNLILSSNGNISVKEVRDRLCVTERTLERHFMRDMGVTTKQFAKIIQFSSSIKQITTSDYDSLTKIGYENGFADQSHFIRTFKKFTGKTPKEFQKELSL</sequence>
<evidence type="ECO:0000256" key="3">
    <source>
        <dbReference type="ARBA" id="ARBA00023163"/>
    </source>
</evidence>
<dbReference type="AlphaFoldDB" id="A0AAU7BP28"/>
<dbReference type="PANTHER" id="PTHR46796">
    <property type="entry name" value="HTH-TYPE TRANSCRIPTIONAL ACTIVATOR RHAS-RELATED"/>
    <property type="match status" value="1"/>
</dbReference>
<reference evidence="5" key="1">
    <citation type="submission" date="2024-05" db="EMBL/GenBank/DDBJ databases">
        <title>Pontimicrobium maritimus sp. nov., isolated form sea water.</title>
        <authorList>
            <person name="Muhammad N."/>
            <person name="Vuong T.Q."/>
            <person name="Han H.L."/>
            <person name="Kim S.-G."/>
        </authorList>
    </citation>
    <scope>NUCLEOTIDE SEQUENCE</scope>
    <source>
        <strain evidence="5">SW4</strain>
    </source>
</reference>
<dbReference type="GO" id="GO:0043565">
    <property type="term" value="F:sequence-specific DNA binding"/>
    <property type="evidence" value="ECO:0007669"/>
    <property type="project" value="InterPro"/>
</dbReference>
<accession>A0AAU7BP28</accession>
<gene>
    <name evidence="5" type="ORF">ABGB03_08515</name>
</gene>
<evidence type="ECO:0000256" key="2">
    <source>
        <dbReference type="ARBA" id="ARBA00023125"/>
    </source>
</evidence>
<dbReference type="GO" id="GO:0003700">
    <property type="term" value="F:DNA-binding transcription factor activity"/>
    <property type="evidence" value="ECO:0007669"/>
    <property type="project" value="InterPro"/>
</dbReference>